<accession>A0ABZ0QA29</accession>
<reference evidence="8 9" key="1">
    <citation type="submission" date="2023-11" db="EMBL/GenBank/DDBJ databases">
        <title>Plant-associative lifestyle of Vibrio porteresiae and its evolutionary dynamics.</title>
        <authorList>
            <person name="Rameshkumar N."/>
            <person name="Kirti K."/>
        </authorList>
    </citation>
    <scope>NUCLEOTIDE SEQUENCE [LARGE SCALE GENOMIC DNA]</scope>
    <source>
        <strain evidence="8 9">MSSRF30</strain>
    </source>
</reference>
<dbReference type="InterPro" id="IPR000620">
    <property type="entry name" value="EamA_dom"/>
</dbReference>
<dbReference type="EMBL" id="CP138203">
    <property type="protein sequence ID" value="WPC72421.1"/>
    <property type="molecule type" value="Genomic_DNA"/>
</dbReference>
<feature type="domain" description="EamA" evidence="7">
    <location>
        <begin position="18"/>
        <end position="146"/>
    </location>
</feature>
<evidence type="ECO:0000256" key="2">
    <source>
        <dbReference type="ARBA" id="ARBA00022475"/>
    </source>
</evidence>
<evidence type="ECO:0000313" key="9">
    <source>
        <dbReference type="Proteomes" id="UP001304071"/>
    </source>
</evidence>
<keyword evidence="4 6" id="KW-1133">Transmembrane helix</keyword>
<dbReference type="Pfam" id="PF00892">
    <property type="entry name" value="EamA"/>
    <property type="match status" value="2"/>
</dbReference>
<feature type="transmembrane region" description="Helical" evidence="6">
    <location>
        <begin position="279"/>
        <end position="298"/>
    </location>
</feature>
<proteinExistence type="predicted"/>
<feature type="transmembrane region" description="Helical" evidence="6">
    <location>
        <begin position="161"/>
        <end position="180"/>
    </location>
</feature>
<feature type="transmembrane region" description="Helical" evidence="6">
    <location>
        <begin position="12"/>
        <end position="32"/>
    </location>
</feature>
<evidence type="ECO:0000256" key="6">
    <source>
        <dbReference type="SAM" id="Phobius"/>
    </source>
</evidence>
<keyword evidence="2" id="KW-1003">Cell membrane</keyword>
<keyword evidence="3 6" id="KW-0812">Transmembrane</keyword>
<feature type="transmembrane region" description="Helical" evidence="6">
    <location>
        <begin position="254"/>
        <end position="273"/>
    </location>
</feature>
<dbReference type="InterPro" id="IPR037185">
    <property type="entry name" value="EmrE-like"/>
</dbReference>
<dbReference type="RefSeq" id="WP_261896010.1">
    <property type="nucleotide sequence ID" value="NZ_AP024895.1"/>
</dbReference>
<gene>
    <name evidence="8" type="ORF">R8Z52_09750</name>
</gene>
<evidence type="ECO:0000256" key="3">
    <source>
        <dbReference type="ARBA" id="ARBA00022692"/>
    </source>
</evidence>
<evidence type="ECO:0000313" key="8">
    <source>
        <dbReference type="EMBL" id="WPC72421.1"/>
    </source>
</evidence>
<dbReference type="SUPFAM" id="SSF103481">
    <property type="entry name" value="Multidrug resistance efflux transporter EmrE"/>
    <property type="match status" value="2"/>
</dbReference>
<feature type="transmembrane region" description="Helical" evidence="6">
    <location>
        <begin position="131"/>
        <end position="149"/>
    </location>
</feature>
<dbReference type="PANTHER" id="PTHR42920">
    <property type="entry name" value="OS03G0707200 PROTEIN-RELATED"/>
    <property type="match status" value="1"/>
</dbReference>
<keyword evidence="5 6" id="KW-0472">Membrane</keyword>
<comment type="subcellular location">
    <subcellularLocation>
        <location evidence="1">Cell membrane</location>
        <topology evidence="1">Multi-pass membrane protein</topology>
    </subcellularLocation>
</comment>
<name>A0ABZ0QA29_9VIBR</name>
<evidence type="ECO:0000256" key="1">
    <source>
        <dbReference type="ARBA" id="ARBA00004651"/>
    </source>
</evidence>
<feature type="transmembrane region" description="Helical" evidence="6">
    <location>
        <begin position="223"/>
        <end position="242"/>
    </location>
</feature>
<feature type="transmembrane region" description="Helical" evidence="6">
    <location>
        <begin position="103"/>
        <end position="122"/>
    </location>
</feature>
<protein>
    <submittedName>
        <fullName evidence="8">DMT family transporter</fullName>
    </submittedName>
</protein>
<evidence type="ECO:0000259" key="7">
    <source>
        <dbReference type="Pfam" id="PF00892"/>
    </source>
</evidence>
<sequence>MTTLTLPNNERFKLPTSELLLLLVAIFWGTSYGLTKSALIYTSVLSFLILRFTTTFLCMLPIVIQDFRHGRNRDWPVTIPTGLLLAAIFFCEVFGVSKTSASNAAFLISLSLIFTALLELLITKQSVSKSLLALVSTSVIGVALLTEIVSSKFSFNQGDMIILGGAMLRALMTILTKRVVDTKQVTTATLTAFQSLTVALVALFVALIFNSTQPFHIPTAPHFWLTLAYLVICCTLCAFYIQNHALRKTTPTRVALLMGSEPLFGALFAAIWLQEWLSLTQMIGAGLILMSVVLTSLIKR</sequence>
<evidence type="ECO:0000256" key="5">
    <source>
        <dbReference type="ARBA" id="ARBA00023136"/>
    </source>
</evidence>
<feature type="transmembrane region" description="Helical" evidence="6">
    <location>
        <begin position="192"/>
        <end position="211"/>
    </location>
</feature>
<dbReference type="InterPro" id="IPR051258">
    <property type="entry name" value="Diverse_Substrate_Transporter"/>
</dbReference>
<dbReference type="Proteomes" id="UP001304071">
    <property type="component" value="Chromosome 1"/>
</dbReference>
<keyword evidence="9" id="KW-1185">Reference proteome</keyword>
<feature type="transmembrane region" description="Helical" evidence="6">
    <location>
        <begin position="38"/>
        <end position="63"/>
    </location>
</feature>
<feature type="transmembrane region" description="Helical" evidence="6">
    <location>
        <begin position="75"/>
        <end position="97"/>
    </location>
</feature>
<feature type="domain" description="EamA" evidence="7">
    <location>
        <begin position="158"/>
        <end position="296"/>
    </location>
</feature>
<evidence type="ECO:0000256" key="4">
    <source>
        <dbReference type="ARBA" id="ARBA00022989"/>
    </source>
</evidence>
<organism evidence="8 9">
    <name type="scientific">Vibrio porteresiae DSM 19223</name>
    <dbReference type="NCBI Taxonomy" id="1123496"/>
    <lineage>
        <taxon>Bacteria</taxon>
        <taxon>Pseudomonadati</taxon>
        <taxon>Pseudomonadota</taxon>
        <taxon>Gammaproteobacteria</taxon>
        <taxon>Vibrionales</taxon>
        <taxon>Vibrionaceae</taxon>
        <taxon>Vibrio</taxon>
    </lineage>
</organism>
<dbReference type="PANTHER" id="PTHR42920:SF5">
    <property type="entry name" value="EAMA DOMAIN-CONTAINING PROTEIN"/>
    <property type="match status" value="1"/>
</dbReference>